<name>A0ABP1RDW9_9HEXA</name>
<feature type="region of interest" description="Disordered" evidence="6">
    <location>
        <begin position="369"/>
        <end position="492"/>
    </location>
</feature>
<evidence type="ECO:0008006" key="12">
    <source>
        <dbReference type="Google" id="ProtNLM"/>
    </source>
</evidence>
<dbReference type="CDD" id="cd20159">
    <property type="entry name" value="PWWP_BS69"/>
    <property type="match status" value="1"/>
</dbReference>
<protein>
    <recommendedName>
        <fullName evidence="12">Zinc finger MYND domain-containing protein 11</fullName>
    </recommendedName>
</protein>
<reference evidence="10 11" key="1">
    <citation type="submission" date="2024-08" db="EMBL/GenBank/DDBJ databases">
        <authorList>
            <person name="Cucini C."/>
            <person name="Frati F."/>
        </authorList>
    </citation>
    <scope>NUCLEOTIDE SEQUENCE [LARGE SCALE GENOMIC DNA]</scope>
</reference>
<comment type="caution">
    <text evidence="10">The sequence shown here is derived from an EMBL/GenBank/DDBJ whole genome shotgun (WGS) entry which is preliminary data.</text>
</comment>
<feature type="domain" description="PHD-type" evidence="7">
    <location>
        <begin position="91"/>
        <end position="137"/>
    </location>
</feature>
<dbReference type="PROSITE" id="PS01359">
    <property type="entry name" value="ZF_PHD_1"/>
    <property type="match status" value="1"/>
</dbReference>
<sequence>MQVTRRLAMPQRIQQIWDAIGSQGNQVMDFERLLTTASTMFKVPRDELNHELNHALKDYLVVSEVVETQRREETEIYKLPDASTMEKGDHDWYCFQCHLGGQIVKCEDCPRVYHLECLPEDRKPEKDLFVCPACHIMTHKPSAEKVSIKPKVLNQLLHYICERFKSWQINFLDKADAKTWAVAGNRLPKDAWRFGLLVYLPMDLEIMTTKAVNGKYVSLEEFQVDCETLVHAIGVYFGLDMLRGGNIGQAFLRDALHDIQEIKLCHDCFRRSNEKNHDWWFCLPCSTPHEVVWAKQTGYPYWPAKVMKKDGNKYDVRYFGGNYERGIIDAKNIQPIETSINQLKVRRTALWNDAFDELTKFQEIAKDPELATKLPPKGRGGPSSAKAKTGKRVASQSPEEVVTKKSRKSEPSSTPTPKTSRKSAASKAGTTTQANGTSSSTPASVGSPGKKKAGAANKSVTASTPARRESTTGTKAAVAATPASGSSTKTVKVTVAAKEKKSNFHDLADNVDPEIARFLNDLDDNESLDGDAYFSDEESNESQEKVSEDAVSSSCNESKATRSVYVQVAHQGIIKEKLVKKLVEMQTRQAQEISQNKKKQWCYNCEREAIYHCCWNTAYCSIECQQVHWTREHKRLCRRVRRERAGAAGNNQGGDDY</sequence>
<dbReference type="SUPFAM" id="SSF63748">
    <property type="entry name" value="Tudor/PWWP/MBT"/>
    <property type="match status" value="1"/>
</dbReference>
<gene>
    <name evidence="10" type="ORF">ODALV1_LOCUS19486</name>
</gene>
<keyword evidence="3" id="KW-0862">Zinc</keyword>
<evidence type="ECO:0000256" key="5">
    <source>
        <dbReference type="PROSITE-ProRule" id="PRU00134"/>
    </source>
</evidence>
<keyword evidence="1" id="KW-0479">Metal-binding</keyword>
<dbReference type="InterPro" id="IPR057053">
    <property type="entry name" value="MYND_ZMYND11_ZMYD8"/>
</dbReference>
<feature type="compositionally biased region" description="Acidic residues" evidence="6">
    <location>
        <begin position="529"/>
        <end position="541"/>
    </location>
</feature>
<dbReference type="Proteomes" id="UP001642540">
    <property type="component" value="Unassembled WGS sequence"/>
</dbReference>
<evidence type="ECO:0000259" key="9">
    <source>
        <dbReference type="PROSITE" id="PS50865"/>
    </source>
</evidence>
<evidence type="ECO:0000313" key="11">
    <source>
        <dbReference type="Proteomes" id="UP001642540"/>
    </source>
</evidence>
<evidence type="ECO:0000256" key="2">
    <source>
        <dbReference type="ARBA" id="ARBA00022771"/>
    </source>
</evidence>
<keyword evidence="11" id="KW-1185">Reference proteome</keyword>
<feature type="domain" description="PWWP" evidence="8">
    <location>
        <begin position="288"/>
        <end position="339"/>
    </location>
</feature>
<feature type="domain" description="MYND-type" evidence="9">
    <location>
        <begin position="602"/>
        <end position="637"/>
    </location>
</feature>
<dbReference type="InterPro" id="IPR019786">
    <property type="entry name" value="Zinc_finger_PHD-type_CS"/>
</dbReference>
<dbReference type="PROSITE" id="PS50812">
    <property type="entry name" value="PWWP"/>
    <property type="match status" value="1"/>
</dbReference>
<dbReference type="InterPro" id="IPR013083">
    <property type="entry name" value="Znf_RING/FYVE/PHD"/>
</dbReference>
<feature type="region of interest" description="Disordered" evidence="6">
    <location>
        <begin position="529"/>
        <end position="553"/>
    </location>
</feature>
<keyword evidence="4" id="KW-0103">Bromodomain</keyword>
<dbReference type="InterPro" id="IPR047268">
    <property type="entry name" value="PWWP_BS69"/>
</dbReference>
<dbReference type="SUPFAM" id="SSF47370">
    <property type="entry name" value="Bromodomain"/>
    <property type="match status" value="1"/>
</dbReference>
<dbReference type="SMART" id="SM00293">
    <property type="entry name" value="PWWP"/>
    <property type="match status" value="1"/>
</dbReference>
<evidence type="ECO:0000259" key="8">
    <source>
        <dbReference type="PROSITE" id="PS50812"/>
    </source>
</evidence>
<dbReference type="PANTHER" id="PTHR46379:SF1">
    <property type="entry name" value="ZINC FINGER MYND DOMAIN-CONTAINING PROTEIN 11"/>
    <property type="match status" value="1"/>
</dbReference>
<dbReference type="Gene3D" id="2.30.30.140">
    <property type="match status" value="1"/>
</dbReference>
<dbReference type="SUPFAM" id="SSF144232">
    <property type="entry name" value="HIT/MYND zinc finger-like"/>
    <property type="match status" value="1"/>
</dbReference>
<dbReference type="InterPro" id="IPR019787">
    <property type="entry name" value="Znf_PHD-finger"/>
</dbReference>
<dbReference type="EMBL" id="CAXLJM020000066">
    <property type="protein sequence ID" value="CAL8121672.1"/>
    <property type="molecule type" value="Genomic_DNA"/>
</dbReference>
<proteinExistence type="predicted"/>
<dbReference type="InterPro" id="IPR000313">
    <property type="entry name" value="PWWP_dom"/>
</dbReference>
<dbReference type="SUPFAM" id="SSF57903">
    <property type="entry name" value="FYVE/PHD zinc finger"/>
    <property type="match status" value="1"/>
</dbReference>
<dbReference type="InterPro" id="IPR047269">
    <property type="entry name" value="ZMY11"/>
</dbReference>
<dbReference type="Gene3D" id="6.10.140.2220">
    <property type="match status" value="1"/>
</dbReference>
<organism evidence="10 11">
    <name type="scientific">Orchesella dallaii</name>
    <dbReference type="NCBI Taxonomy" id="48710"/>
    <lineage>
        <taxon>Eukaryota</taxon>
        <taxon>Metazoa</taxon>
        <taxon>Ecdysozoa</taxon>
        <taxon>Arthropoda</taxon>
        <taxon>Hexapoda</taxon>
        <taxon>Collembola</taxon>
        <taxon>Entomobryomorpha</taxon>
        <taxon>Entomobryoidea</taxon>
        <taxon>Orchesellidae</taxon>
        <taxon>Orchesellinae</taxon>
        <taxon>Orchesella</taxon>
    </lineage>
</organism>
<evidence type="ECO:0000313" key="10">
    <source>
        <dbReference type="EMBL" id="CAL8121672.1"/>
    </source>
</evidence>
<evidence type="ECO:0000256" key="1">
    <source>
        <dbReference type="ARBA" id="ARBA00022723"/>
    </source>
</evidence>
<evidence type="ECO:0000256" key="6">
    <source>
        <dbReference type="SAM" id="MobiDB-lite"/>
    </source>
</evidence>
<evidence type="ECO:0000259" key="7">
    <source>
        <dbReference type="PROSITE" id="PS50016"/>
    </source>
</evidence>
<dbReference type="InterPro" id="IPR036427">
    <property type="entry name" value="Bromodomain-like_sf"/>
</dbReference>
<evidence type="ECO:0000256" key="4">
    <source>
        <dbReference type="ARBA" id="ARBA00023117"/>
    </source>
</evidence>
<dbReference type="PROSITE" id="PS50865">
    <property type="entry name" value="ZF_MYND_2"/>
    <property type="match status" value="1"/>
</dbReference>
<evidence type="ECO:0000256" key="3">
    <source>
        <dbReference type="ARBA" id="ARBA00022833"/>
    </source>
</evidence>
<dbReference type="InterPro" id="IPR011011">
    <property type="entry name" value="Znf_FYVE_PHD"/>
</dbReference>
<dbReference type="InterPro" id="IPR002893">
    <property type="entry name" value="Znf_MYND"/>
</dbReference>
<dbReference type="PROSITE" id="PS01360">
    <property type="entry name" value="ZF_MYND_1"/>
    <property type="match status" value="1"/>
</dbReference>
<dbReference type="Gene3D" id="3.30.40.10">
    <property type="entry name" value="Zinc/RING finger domain, C3HC4 (zinc finger)"/>
    <property type="match status" value="1"/>
</dbReference>
<dbReference type="Pfam" id="PF24324">
    <property type="entry name" value="MYND_ZMYND11_ZMYD8"/>
    <property type="match status" value="1"/>
</dbReference>
<dbReference type="Gene3D" id="1.20.920.10">
    <property type="entry name" value="Bromodomain-like"/>
    <property type="match status" value="1"/>
</dbReference>
<dbReference type="PANTHER" id="PTHR46379">
    <property type="entry name" value="ZINC FINGER MYND DOMAIN-CONTAINING"/>
    <property type="match status" value="1"/>
</dbReference>
<dbReference type="SMART" id="SM00249">
    <property type="entry name" value="PHD"/>
    <property type="match status" value="1"/>
</dbReference>
<dbReference type="InterPro" id="IPR001965">
    <property type="entry name" value="Znf_PHD"/>
</dbReference>
<accession>A0ABP1RDW9</accession>
<dbReference type="PROSITE" id="PS50016">
    <property type="entry name" value="ZF_PHD_2"/>
    <property type="match status" value="1"/>
</dbReference>
<feature type="compositionally biased region" description="Polar residues" evidence="6">
    <location>
        <begin position="428"/>
        <end position="444"/>
    </location>
</feature>
<feature type="compositionally biased region" description="Low complexity" evidence="6">
    <location>
        <begin position="483"/>
        <end position="492"/>
    </location>
</feature>
<dbReference type="Pfam" id="PF00855">
    <property type="entry name" value="PWWP"/>
    <property type="match status" value="1"/>
</dbReference>
<keyword evidence="2 5" id="KW-0863">Zinc-finger</keyword>